<accession>A0A914C8N8</accession>
<dbReference type="AlphaFoldDB" id="A0A914C8N8"/>
<proteinExistence type="predicted"/>
<feature type="region of interest" description="Disordered" evidence="1">
    <location>
        <begin position="1"/>
        <end position="22"/>
    </location>
</feature>
<dbReference type="WBParaSite" id="ACRNAN_Path_59.g219.t1">
    <property type="protein sequence ID" value="ACRNAN_Path_59.g219.t1"/>
    <property type="gene ID" value="ACRNAN_Path_59.g219"/>
</dbReference>
<sequence>MHTSFILQDHHRRIKGTPKRGLPLHFSKYDREGYKKKMHRKRHSEEIDANSDKHDLNQVSNFKEPNSSFITRVLSCFRK</sequence>
<organism evidence="2 3">
    <name type="scientific">Acrobeloides nanus</name>
    <dbReference type="NCBI Taxonomy" id="290746"/>
    <lineage>
        <taxon>Eukaryota</taxon>
        <taxon>Metazoa</taxon>
        <taxon>Ecdysozoa</taxon>
        <taxon>Nematoda</taxon>
        <taxon>Chromadorea</taxon>
        <taxon>Rhabditida</taxon>
        <taxon>Tylenchina</taxon>
        <taxon>Cephalobomorpha</taxon>
        <taxon>Cephaloboidea</taxon>
        <taxon>Cephalobidae</taxon>
        <taxon>Acrobeloides</taxon>
    </lineage>
</organism>
<feature type="region of interest" description="Disordered" evidence="1">
    <location>
        <begin position="34"/>
        <end position="61"/>
    </location>
</feature>
<evidence type="ECO:0000256" key="1">
    <source>
        <dbReference type="SAM" id="MobiDB-lite"/>
    </source>
</evidence>
<protein>
    <submittedName>
        <fullName evidence="3">Uncharacterized protein</fullName>
    </submittedName>
</protein>
<reference evidence="3" key="1">
    <citation type="submission" date="2022-11" db="UniProtKB">
        <authorList>
            <consortium name="WormBaseParasite"/>
        </authorList>
    </citation>
    <scope>IDENTIFICATION</scope>
</reference>
<keyword evidence="2" id="KW-1185">Reference proteome</keyword>
<dbReference type="Proteomes" id="UP000887540">
    <property type="component" value="Unplaced"/>
</dbReference>
<name>A0A914C8N8_9BILA</name>
<evidence type="ECO:0000313" key="2">
    <source>
        <dbReference type="Proteomes" id="UP000887540"/>
    </source>
</evidence>
<evidence type="ECO:0000313" key="3">
    <source>
        <dbReference type="WBParaSite" id="ACRNAN_Path_59.g219.t1"/>
    </source>
</evidence>
<feature type="compositionally biased region" description="Basic and acidic residues" evidence="1">
    <location>
        <begin position="43"/>
        <end position="56"/>
    </location>
</feature>